<dbReference type="OrthoDB" id="4350573at2"/>
<proteinExistence type="predicted"/>
<dbReference type="AlphaFoldDB" id="A0A401YD63"/>
<gene>
    <name evidence="3" type="ORF">EHYA_00166</name>
</gene>
<evidence type="ECO:0008006" key="5">
    <source>
        <dbReference type="Google" id="ProtNLM"/>
    </source>
</evidence>
<feature type="region of interest" description="Disordered" evidence="1">
    <location>
        <begin position="40"/>
        <end position="103"/>
    </location>
</feature>
<evidence type="ECO:0000313" key="3">
    <source>
        <dbReference type="EMBL" id="GCD92528.1"/>
    </source>
</evidence>
<comment type="caution">
    <text evidence="3">The sequence shown here is derived from an EMBL/GenBank/DDBJ whole genome shotgun (WGS) entry which is preliminary data.</text>
</comment>
<dbReference type="EMBL" id="BIFH01000013">
    <property type="protein sequence ID" value="GCD92528.1"/>
    <property type="molecule type" value="Genomic_DNA"/>
</dbReference>
<sequence length="284" mass="29773">MFEHDAPDTPRTATRTRPRRAPWRALAVTACAVAVLASSTACGGGDDKKAAAAPPPSAGPRTPGSTPPATGAGTAAPTPPASSSSVRPCVSVTATDKPARGTLTRDDLRFASRDPRPVTGDEVFGLAQLPYKYAGGTLTRACVKTVDDCAAVADDDATAARIKRLGCERGVVALYVDRANNVQTTVGVLQMPTAVAAATLAESKDDHYRRVSPPVASGVEDFAPDAPYSWTSESLYRYFIYEMTGRADGRKREAGEVPRHTAAQNAVYHLVGDSLDRRSDGVAS</sequence>
<accession>A0A401YD63</accession>
<keyword evidence="2" id="KW-0732">Signal</keyword>
<feature type="region of interest" description="Disordered" evidence="1">
    <location>
        <begin position="1"/>
        <end position="23"/>
    </location>
</feature>
<feature type="compositionally biased region" description="Low complexity" evidence="1">
    <location>
        <begin position="59"/>
        <end position="85"/>
    </location>
</feature>
<name>A0A401YD63_9ACTN</name>
<reference evidence="3 4" key="1">
    <citation type="submission" date="2018-12" db="EMBL/GenBank/DDBJ databases">
        <title>Draft genome sequence of Embleya hyalina NBRC 13850T.</title>
        <authorList>
            <person name="Komaki H."/>
            <person name="Hosoyama A."/>
            <person name="Kimura A."/>
            <person name="Ichikawa N."/>
            <person name="Tamura T."/>
        </authorList>
    </citation>
    <scope>NUCLEOTIDE SEQUENCE [LARGE SCALE GENOMIC DNA]</scope>
    <source>
        <strain evidence="3 4">NBRC 13850</strain>
    </source>
</reference>
<feature type="signal peptide" evidence="2">
    <location>
        <begin position="1"/>
        <end position="43"/>
    </location>
</feature>
<evidence type="ECO:0000313" key="4">
    <source>
        <dbReference type="Proteomes" id="UP000286931"/>
    </source>
</evidence>
<dbReference type="RefSeq" id="WP_126634888.1">
    <property type="nucleotide sequence ID" value="NZ_BIFH01000013.1"/>
</dbReference>
<evidence type="ECO:0000256" key="1">
    <source>
        <dbReference type="SAM" id="MobiDB-lite"/>
    </source>
</evidence>
<protein>
    <recommendedName>
        <fullName evidence="5">Lipoprotein</fullName>
    </recommendedName>
</protein>
<keyword evidence="4" id="KW-1185">Reference proteome</keyword>
<evidence type="ECO:0000256" key="2">
    <source>
        <dbReference type="SAM" id="SignalP"/>
    </source>
</evidence>
<dbReference type="Proteomes" id="UP000286931">
    <property type="component" value="Unassembled WGS sequence"/>
</dbReference>
<organism evidence="3 4">
    <name type="scientific">Embleya hyalina</name>
    <dbReference type="NCBI Taxonomy" id="516124"/>
    <lineage>
        <taxon>Bacteria</taxon>
        <taxon>Bacillati</taxon>
        <taxon>Actinomycetota</taxon>
        <taxon>Actinomycetes</taxon>
        <taxon>Kitasatosporales</taxon>
        <taxon>Streptomycetaceae</taxon>
        <taxon>Embleya</taxon>
    </lineage>
</organism>
<feature type="chain" id="PRO_5039049141" description="Lipoprotein" evidence="2">
    <location>
        <begin position="44"/>
        <end position="284"/>
    </location>
</feature>